<dbReference type="Pfam" id="PF18895">
    <property type="entry name" value="T4SS_pilin"/>
    <property type="match status" value="1"/>
</dbReference>
<feature type="transmembrane region" description="Helical" evidence="1">
    <location>
        <begin position="73"/>
        <end position="92"/>
    </location>
</feature>
<keyword evidence="1" id="KW-0472">Membrane</keyword>
<sequence>MKAKALLLLLWLGIASAQQATVTPRDALCPVITLLRQIGVFVAIIMLSWAGISFMTSGNDPMKHKEAQNRLEYVFIGILILIMAFYIVAKMFAGVNVLSGGDCPWV</sequence>
<protein>
    <submittedName>
        <fullName evidence="2">Uncharacterized protein</fullName>
    </submittedName>
</protein>
<proteinExistence type="predicted"/>
<dbReference type="EMBL" id="CP058998">
    <property type="protein sequence ID" value="QLJ52385.1"/>
    <property type="molecule type" value="Genomic_DNA"/>
</dbReference>
<dbReference type="KEGG" id="flt:Sv326_0210"/>
<dbReference type="Proteomes" id="UP000510821">
    <property type="component" value="Chromosome"/>
</dbReference>
<evidence type="ECO:0000256" key="1">
    <source>
        <dbReference type="SAM" id="Phobius"/>
    </source>
</evidence>
<gene>
    <name evidence="2" type="ORF">Sv326_0210</name>
</gene>
<dbReference type="AlphaFoldDB" id="A0A7D5XBI3"/>
<keyword evidence="1" id="KW-1133">Transmembrane helix</keyword>
<name>A0A7D5XBI3_FERL1</name>
<dbReference type="InterPro" id="IPR043993">
    <property type="entry name" value="T4SS_pilin"/>
</dbReference>
<keyword evidence="1" id="KW-0812">Transmembrane</keyword>
<reference evidence="3" key="1">
    <citation type="submission" date="2020-07" db="EMBL/GenBank/DDBJ databases">
        <title>Metabolic diversity and evolutionary history of the archaeal phylum ###Micrarchaeota### uncovered from a freshwater lake metagenome.</title>
        <authorList>
            <person name="Kadnikov V.V."/>
            <person name="Savvichev A.S."/>
            <person name="Mardanov A.V."/>
            <person name="Beletsky A.V."/>
            <person name="Chupakov A.V."/>
            <person name="Kokryatskaya N.M."/>
            <person name="Pimenov N.V."/>
            <person name="Ravin N.V."/>
        </authorList>
    </citation>
    <scope>NUCLEOTIDE SEQUENCE [LARGE SCALE GENOMIC DNA]</scope>
</reference>
<organism evidence="2 3">
    <name type="scientific">Fermentimicrarchaeum limneticum</name>
    <dbReference type="NCBI Taxonomy" id="2795018"/>
    <lineage>
        <taxon>Archaea</taxon>
        <taxon>Candidatus Micrarchaeota</taxon>
        <taxon>Candidatus Fermentimicrarchaeales</taxon>
        <taxon>Candidatus Fermentimicrarchaeaceae</taxon>
        <taxon>Candidatus Fermentimicrarchaeum</taxon>
    </lineage>
</organism>
<evidence type="ECO:0000313" key="2">
    <source>
        <dbReference type="EMBL" id="QLJ52385.1"/>
    </source>
</evidence>
<accession>A0A7D5XBI3</accession>
<feature type="transmembrane region" description="Helical" evidence="1">
    <location>
        <begin position="33"/>
        <end position="52"/>
    </location>
</feature>
<evidence type="ECO:0000313" key="3">
    <source>
        <dbReference type="Proteomes" id="UP000510821"/>
    </source>
</evidence>